<proteinExistence type="predicted"/>
<name>A0A382NPL4_9ZZZZ</name>
<reference evidence="1" key="1">
    <citation type="submission" date="2018-05" db="EMBL/GenBank/DDBJ databases">
        <authorList>
            <person name="Lanie J.A."/>
            <person name="Ng W.-L."/>
            <person name="Kazmierczak K.M."/>
            <person name="Andrzejewski T.M."/>
            <person name="Davidsen T.M."/>
            <person name="Wayne K.J."/>
            <person name="Tettelin H."/>
            <person name="Glass J.I."/>
            <person name="Rusch D."/>
            <person name="Podicherti R."/>
            <person name="Tsui H.-C.T."/>
            <person name="Winkler M.E."/>
        </authorList>
    </citation>
    <scope>NUCLEOTIDE SEQUENCE</scope>
</reference>
<evidence type="ECO:0000313" key="1">
    <source>
        <dbReference type="EMBL" id="SVC62277.1"/>
    </source>
</evidence>
<accession>A0A382NPL4</accession>
<dbReference type="AlphaFoldDB" id="A0A382NPL4"/>
<dbReference type="EMBL" id="UINC01101450">
    <property type="protein sequence ID" value="SVC62277.1"/>
    <property type="molecule type" value="Genomic_DNA"/>
</dbReference>
<organism evidence="1">
    <name type="scientific">marine metagenome</name>
    <dbReference type="NCBI Taxonomy" id="408172"/>
    <lineage>
        <taxon>unclassified sequences</taxon>
        <taxon>metagenomes</taxon>
        <taxon>ecological metagenomes</taxon>
    </lineage>
</organism>
<protein>
    <submittedName>
        <fullName evidence="1">Uncharacterized protein</fullName>
    </submittedName>
</protein>
<feature type="non-terminal residue" evidence="1">
    <location>
        <position position="1"/>
    </location>
</feature>
<sequence length="25" mass="2744">VKPTKAKPINEPNMNESVMAFLATL</sequence>
<gene>
    <name evidence="1" type="ORF">METZ01_LOCUS315131</name>
</gene>